<keyword evidence="3" id="KW-1185">Reference proteome</keyword>
<dbReference type="RefSeq" id="WP_114827519.1">
    <property type="nucleotide sequence ID" value="NZ_QQTO01000019.1"/>
</dbReference>
<sequence>MSPWLMLAGLGAFHGLNPAMGWLFAVALGLNRDSRRTMWLSLLPIALGHAVSVAVVVALVVALGTVIDQRLLQVIAGALLIGWAAWHALYGHRHRVRVGMQTGLAGLGLWSFLMATSHGAGLMLVPVLIPLCLAATPARELTAAGSLPISLAAIGLHMAAMLAVTATIATLVFEWFGVGFLRRGWINLDALWIAALAATGLSLLL</sequence>
<evidence type="ECO:0000256" key="1">
    <source>
        <dbReference type="SAM" id="Phobius"/>
    </source>
</evidence>
<organism evidence="2 3">
    <name type="scientific">Bosea caraganae</name>
    <dbReference type="NCBI Taxonomy" id="2763117"/>
    <lineage>
        <taxon>Bacteria</taxon>
        <taxon>Pseudomonadati</taxon>
        <taxon>Pseudomonadota</taxon>
        <taxon>Alphaproteobacteria</taxon>
        <taxon>Hyphomicrobiales</taxon>
        <taxon>Boseaceae</taxon>
        <taxon>Bosea</taxon>
    </lineage>
</organism>
<feature type="transmembrane region" description="Helical" evidence="1">
    <location>
        <begin position="102"/>
        <end position="129"/>
    </location>
</feature>
<feature type="transmembrane region" description="Helical" evidence="1">
    <location>
        <begin position="6"/>
        <end position="30"/>
    </location>
</feature>
<comment type="caution">
    <text evidence="2">The sequence shown here is derived from an EMBL/GenBank/DDBJ whole genome shotgun (WGS) entry which is preliminary data.</text>
</comment>
<feature type="transmembrane region" description="Helical" evidence="1">
    <location>
        <begin position="185"/>
        <end position="204"/>
    </location>
</feature>
<feature type="transmembrane region" description="Helical" evidence="1">
    <location>
        <begin position="42"/>
        <end position="65"/>
    </location>
</feature>
<reference evidence="3" key="1">
    <citation type="submission" date="2018-07" db="EMBL/GenBank/DDBJ databases">
        <authorList>
            <person name="Safronova V.I."/>
            <person name="Chirak E.R."/>
            <person name="Sazanova A.L."/>
        </authorList>
    </citation>
    <scope>NUCLEOTIDE SEQUENCE [LARGE SCALE GENOMIC DNA]</scope>
    <source>
        <strain evidence="3">RCAM04685</strain>
    </source>
</reference>
<dbReference type="EMBL" id="QQTP01000001">
    <property type="protein sequence ID" value="RDJ29401.1"/>
    <property type="molecule type" value="Genomic_DNA"/>
</dbReference>
<feature type="transmembrane region" description="Helical" evidence="1">
    <location>
        <begin position="71"/>
        <end position="90"/>
    </location>
</feature>
<evidence type="ECO:0000313" key="3">
    <source>
        <dbReference type="Proteomes" id="UP000255207"/>
    </source>
</evidence>
<proteinExistence type="predicted"/>
<feature type="transmembrane region" description="Helical" evidence="1">
    <location>
        <begin position="149"/>
        <end position="173"/>
    </location>
</feature>
<keyword evidence="1" id="KW-1133">Transmembrane helix</keyword>
<name>A0A370LBX4_9HYPH</name>
<dbReference type="AlphaFoldDB" id="A0A370LBX4"/>
<accession>A0A370LBX4</accession>
<evidence type="ECO:0008006" key="4">
    <source>
        <dbReference type="Google" id="ProtNLM"/>
    </source>
</evidence>
<gene>
    <name evidence="2" type="ORF">DWE98_02290</name>
</gene>
<dbReference type="OrthoDB" id="8850092at2"/>
<protein>
    <recommendedName>
        <fullName evidence="4">Arginine/ornithine antiporter ArcD</fullName>
    </recommendedName>
</protein>
<evidence type="ECO:0000313" key="2">
    <source>
        <dbReference type="EMBL" id="RDJ29401.1"/>
    </source>
</evidence>
<dbReference type="Proteomes" id="UP000255207">
    <property type="component" value="Unassembled WGS sequence"/>
</dbReference>
<keyword evidence="1" id="KW-0472">Membrane</keyword>
<keyword evidence="1" id="KW-0812">Transmembrane</keyword>